<evidence type="ECO:0000313" key="1">
    <source>
        <dbReference type="EMBL" id="CAG8558483.1"/>
    </source>
</evidence>
<proteinExistence type="predicted"/>
<dbReference type="AlphaFoldDB" id="A0A9N9BA33"/>
<accession>A0A9N9BA33</accession>
<dbReference type="EMBL" id="CAJVPK010000904">
    <property type="protein sequence ID" value="CAG8558483.1"/>
    <property type="molecule type" value="Genomic_DNA"/>
</dbReference>
<dbReference type="SUPFAM" id="SSF52058">
    <property type="entry name" value="L domain-like"/>
    <property type="match status" value="1"/>
</dbReference>
<name>A0A9N9BA33_9GLOM</name>
<reference evidence="1" key="1">
    <citation type="submission" date="2021-06" db="EMBL/GenBank/DDBJ databases">
        <authorList>
            <person name="Kallberg Y."/>
            <person name="Tangrot J."/>
            <person name="Rosling A."/>
        </authorList>
    </citation>
    <scope>NUCLEOTIDE SEQUENCE</scope>
    <source>
        <strain evidence="1">AZ414A</strain>
    </source>
</reference>
<organism evidence="1 2">
    <name type="scientific">Diversispora eburnea</name>
    <dbReference type="NCBI Taxonomy" id="1213867"/>
    <lineage>
        <taxon>Eukaryota</taxon>
        <taxon>Fungi</taxon>
        <taxon>Fungi incertae sedis</taxon>
        <taxon>Mucoromycota</taxon>
        <taxon>Glomeromycotina</taxon>
        <taxon>Glomeromycetes</taxon>
        <taxon>Diversisporales</taxon>
        <taxon>Diversisporaceae</taxon>
        <taxon>Diversispora</taxon>
    </lineage>
</organism>
<gene>
    <name evidence="1" type="ORF">DEBURN_LOCUS7465</name>
</gene>
<dbReference type="OrthoDB" id="2397279at2759"/>
<sequence length="245" mass="27896">NEYSTKEKKEGLEEIIIDGSIYKNSNTIDKKTAEKLEGRSVDLSEYPNLEKLIIDGNLLKSKLTSLDLTNCNKLTILGCSRNELTSLDLSKNEKLEELYISDNNFFTQDLSFLSHLLNLKELCLGNYNNKEKINQGLYNRFMGSLKPLKNLTKLKKIDIKDTDISHGLEYLPDSVEELGCSVDERKDAQVQTIYNLFANEQGVVETDTFGLIKNFPAKLQVYKQKIQTQSNQAQTVQIEILTTNK</sequence>
<feature type="non-terminal residue" evidence="1">
    <location>
        <position position="1"/>
    </location>
</feature>
<dbReference type="Gene3D" id="3.80.10.10">
    <property type="entry name" value="Ribonuclease Inhibitor"/>
    <property type="match status" value="1"/>
</dbReference>
<dbReference type="Proteomes" id="UP000789706">
    <property type="component" value="Unassembled WGS sequence"/>
</dbReference>
<evidence type="ECO:0000313" key="2">
    <source>
        <dbReference type="Proteomes" id="UP000789706"/>
    </source>
</evidence>
<comment type="caution">
    <text evidence="1">The sequence shown here is derived from an EMBL/GenBank/DDBJ whole genome shotgun (WGS) entry which is preliminary data.</text>
</comment>
<protein>
    <submittedName>
        <fullName evidence="1">10062_t:CDS:1</fullName>
    </submittedName>
</protein>
<keyword evidence="2" id="KW-1185">Reference proteome</keyword>
<dbReference type="InterPro" id="IPR032675">
    <property type="entry name" value="LRR_dom_sf"/>
</dbReference>